<evidence type="ECO:0000313" key="2">
    <source>
        <dbReference type="EMBL" id="CAH9147995.1"/>
    </source>
</evidence>
<reference evidence="2" key="1">
    <citation type="submission" date="2022-07" db="EMBL/GenBank/DDBJ databases">
        <authorList>
            <person name="Macas J."/>
            <person name="Novak P."/>
            <person name="Neumann P."/>
        </authorList>
    </citation>
    <scope>NUCLEOTIDE SEQUENCE</scope>
</reference>
<dbReference type="InterPro" id="IPR012337">
    <property type="entry name" value="RNaseH-like_sf"/>
</dbReference>
<evidence type="ECO:0000313" key="3">
    <source>
        <dbReference type="Proteomes" id="UP001152523"/>
    </source>
</evidence>
<organism evidence="2 3">
    <name type="scientific">Cuscuta epithymum</name>
    <dbReference type="NCBI Taxonomy" id="186058"/>
    <lineage>
        <taxon>Eukaryota</taxon>
        <taxon>Viridiplantae</taxon>
        <taxon>Streptophyta</taxon>
        <taxon>Embryophyta</taxon>
        <taxon>Tracheophyta</taxon>
        <taxon>Spermatophyta</taxon>
        <taxon>Magnoliopsida</taxon>
        <taxon>eudicotyledons</taxon>
        <taxon>Gunneridae</taxon>
        <taxon>Pentapetalae</taxon>
        <taxon>asterids</taxon>
        <taxon>lamiids</taxon>
        <taxon>Solanales</taxon>
        <taxon>Convolvulaceae</taxon>
        <taxon>Cuscuteae</taxon>
        <taxon>Cuscuta</taxon>
        <taxon>Cuscuta subgen. Cuscuta</taxon>
    </lineage>
</organism>
<dbReference type="SUPFAM" id="SSF53098">
    <property type="entry name" value="Ribonuclease H-like"/>
    <property type="match status" value="1"/>
</dbReference>
<gene>
    <name evidence="2" type="ORF">CEPIT_LOCUS44160</name>
</gene>
<evidence type="ECO:0000259" key="1">
    <source>
        <dbReference type="PROSITE" id="PS50994"/>
    </source>
</evidence>
<dbReference type="InterPro" id="IPR050951">
    <property type="entry name" value="Retrovirus_Pol_polyprotein"/>
</dbReference>
<keyword evidence="3" id="KW-1185">Reference proteome</keyword>
<dbReference type="PROSITE" id="PS50994">
    <property type="entry name" value="INTEGRASE"/>
    <property type="match status" value="1"/>
</dbReference>
<dbReference type="InterPro" id="IPR041588">
    <property type="entry name" value="Integrase_H2C2"/>
</dbReference>
<dbReference type="PANTHER" id="PTHR37984:SF5">
    <property type="entry name" value="PROTEIN NYNRIN-LIKE"/>
    <property type="match status" value="1"/>
</dbReference>
<sequence length="272" mass="31408">MMGDTVYTFHEGVLRKKCKLVVRQDPSIRKKNITMGPQFCHWGAFRTRIRHLFHWKGLNKDTQAFIRACQICQACKYDNSAYPGKLQPLPIPKEVWVDVSTDFIEGLPTSYGRNVIFVVVDKLSKYAHFMTLKHPFTAIEIDRSYLDHVFKLHGWPSTIVSDIGLVFLSTFWKALFSVQGVDLLLSTSFHPQTDGQTEVVNRCLENYLRCMCFEKSQSWCKWLPLAEYWYNTTFHSAIGMTPYEAVYNQPPPLHLPYLAGVTKIAAVDRSMQ</sequence>
<dbReference type="GO" id="GO:0003676">
    <property type="term" value="F:nucleic acid binding"/>
    <property type="evidence" value="ECO:0007669"/>
    <property type="project" value="InterPro"/>
</dbReference>
<dbReference type="InterPro" id="IPR001584">
    <property type="entry name" value="Integrase_cat-core"/>
</dbReference>
<protein>
    <recommendedName>
        <fullName evidence="1">Integrase catalytic domain-containing protein</fullName>
    </recommendedName>
</protein>
<comment type="caution">
    <text evidence="2">The sequence shown here is derived from an EMBL/GenBank/DDBJ whole genome shotgun (WGS) entry which is preliminary data.</text>
</comment>
<name>A0AAV0GJ71_9ASTE</name>
<dbReference type="InterPro" id="IPR036397">
    <property type="entry name" value="RNaseH_sf"/>
</dbReference>
<dbReference type="Pfam" id="PF17921">
    <property type="entry name" value="Integrase_H2C2"/>
    <property type="match status" value="1"/>
</dbReference>
<dbReference type="GO" id="GO:0015074">
    <property type="term" value="P:DNA integration"/>
    <property type="evidence" value="ECO:0007669"/>
    <property type="project" value="InterPro"/>
</dbReference>
<dbReference type="EMBL" id="CAMAPF010001142">
    <property type="protein sequence ID" value="CAH9147995.1"/>
    <property type="molecule type" value="Genomic_DNA"/>
</dbReference>
<proteinExistence type="predicted"/>
<dbReference type="Gene3D" id="3.30.420.10">
    <property type="entry name" value="Ribonuclease H-like superfamily/Ribonuclease H"/>
    <property type="match status" value="1"/>
</dbReference>
<accession>A0AAV0GJ71</accession>
<feature type="domain" description="Integrase catalytic" evidence="1">
    <location>
        <begin position="86"/>
        <end position="250"/>
    </location>
</feature>
<dbReference type="PANTHER" id="PTHR37984">
    <property type="entry name" value="PROTEIN CBG26694"/>
    <property type="match status" value="1"/>
</dbReference>
<dbReference type="Proteomes" id="UP001152523">
    <property type="component" value="Unassembled WGS sequence"/>
</dbReference>
<dbReference type="AlphaFoldDB" id="A0AAV0GJ71"/>
<dbReference type="Gene3D" id="1.10.340.70">
    <property type="match status" value="1"/>
</dbReference>